<accession>A0A4S8P6F5</accession>
<comment type="caution">
    <text evidence="3">The sequence shown here is derived from an EMBL/GenBank/DDBJ whole genome shotgun (WGS) entry which is preliminary data.</text>
</comment>
<evidence type="ECO:0000313" key="3">
    <source>
        <dbReference type="EMBL" id="THV24412.1"/>
    </source>
</evidence>
<gene>
    <name evidence="3" type="ORF">E9998_21560</name>
</gene>
<reference evidence="3 4" key="1">
    <citation type="journal article" date="2018" name="Int. J. Syst. Evol. Microbiol.">
        <title>Glycomyces paridis sp. nov., isolated from the medicinal plant Paris polyphylla.</title>
        <authorList>
            <person name="Fang X.M."/>
            <person name="Bai J.L."/>
            <person name="Su J."/>
            <person name="Zhao L.L."/>
            <person name="Liu H.Y."/>
            <person name="Ma B.P."/>
            <person name="Zhang Y.Q."/>
            <person name="Yu L.Y."/>
        </authorList>
    </citation>
    <scope>NUCLEOTIDE SEQUENCE [LARGE SCALE GENOMIC DNA]</scope>
    <source>
        <strain evidence="3 4">CPCC 204357</strain>
    </source>
</reference>
<dbReference type="AlphaFoldDB" id="A0A4S8P6F5"/>
<evidence type="ECO:0000256" key="1">
    <source>
        <dbReference type="SAM" id="MobiDB-lite"/>
    </source>
</evidence>
<feature type="compositionally biased region" description="Polar residues" evidence="1">
    <location>
        <begin position="1"/>
        <end position="11"/>
    </location>
</feature>
<protein>
    <submittedName>
        <fullName evidence="3">DUF397 domain-containing protein</fullName>
    </submittedName>
</protein>
<organism evidence="3 4">
    <name type="scientific">Glycomyces paridis</name>
    <dbReference type="NCBI Taxonomy" id="2126555"/>
    <lineage>
        <taxon>Bacteria</taxon>
        <taxon>Bacillati</taxon>
        <taxon>Actinomycetota</taxon>
        <taxon>Actinomycetes</taxon>
        <taxon>Glycomycetales</taxon>
        <taxon>Glycomycetaceae</taxon>
        <taxon>Glycomyces</taxon>
    </lineage>
</organism>
<evidence type="ECO:0000259" key="2">
    <source>
        <dbReference type="Pfam" id="PF04149"/>
    </source>
</evidence>
<evidence type="ECO:0000313" key="4">
    <source>
        <dbReference type="Proteomes" id="UP000305792"/>
    </source>
</evidence>
<feature type="domain" description="DUF397" evidence="2">
    <location>
        <begin position="40"/>
        <end position="97"/>
    </location>
</feature>
<dbReference type="Pfam" id="PF04149">
    <property type="entry name" value="DUF397"/>
    <property type="match status" value="2"/>
</dbReference>
<dbReference type="Proteomes" id="UP000305792">
    <property type="component" value="Unassembled WGS sequence"/>
</dbReference>
<name>A0A4S8P6F5_9ACTN</name>
<dbReference type="RefSeq" id="WP_136531764.1">
    <property type="nucleotide sequence ID" value="NZ_STGX01000019.1"/>
</dbReference>
<proteinExistence type="predicted"/>
<feature type="domain" description="DUF397" evidence="2">
    <location>
        <begin position="15"/>
        <end position="39"/>
    </location>
</feature>
<dbReference type="InterPro" id="IPR007278">
    <property type="entry name" value="DUF397"/>
</dbReference>
<dbReference type="EMBL" id="STGX01000019">
    <property type="protein sequence ID" value="THV24412.1"/>
    <property type="molecule type" value="Genomic_DNA"/>
</dbReference>
<keyword evidence="4" id="KW-1185">Reference proteome</keyword>
<sequence length="99" mass="10657">MNRETALQTARLNAATWRKSSRSSGTGNGQCVEVACLHDAPWRKSTRSSDTGNGNCVEVAGLVSTVAVRDSKLPTEGNFPHLLVTAEEWTAFLSGIKDH</sequence>
<feature type="region of interest" description="Disordered" evidence="1">
    <location>
        <begin position="1"/>
        <end position="29"/>
    </location>
</feature>
<dbReference type="OrthoDB" id="4570646at2"/>